<reference evidence="6 7" key="1">
    <citation type="submission" date="2019-05" db="EMBL/GenBank/DDBJ databases">
        <title>Genome of Alcanivorax gelatiniphagus, an oil degrading marine bacteria.</title>
        <authorList>
            <person name="Kwon K.K."/>
        </authorList>
    </citation>
    <scope>NUCLEOTIDE SEQUENCE [LARGE SCALE GENOMIC DNA]</scope>
    <source>
        <strain evidence="6 7">MEBiC 08158</strain>
    </source>
</reference>
<dbReference type="SUPFAM" id="SSF52540">
    <property type="entry name" value="P-loop containing nucleoside triphosphate hydrolases"/>
    <property type="match status" value="1"/>
</dbReference>
<dbReference type="Pfam" id="PF02954">
    <property type="entry name" value="HTH_8"/>
    <property type="match status" value="1"/>
</dbReference>
<dbReference type="PRINTS" id="PR01590">
    <property type="entry name" value="HTHFIS"/>
</dbReference>
<proteinExistence type="predicted"/>
<sequence length="626" mass="68036">MHATGLQMDRQLLEARRLFREGREVPSGWVRGEVIRSWQRSREYGLAPDDHRIFSPVSRHALRRLQEYRDQLLHYVEPEMERLFKALRGTDWVLACLEAEGWIVRSMTGDRACPDLGRALRAGGNLDETVAGTTGPGCALTERCPSVVTGGEHFLEEAGGFICAAVPLFAPDGELAGVLNASRRHDGRAMGVLEPLALAAREVENRMVENLAGDLRLAVHYRSELTDSPVRGLIHFDRDGRLLGANPVARQLLDLARLEGEGRPVTLERLWGSALPSLRRGAGEPVALACQDGGQLYVRVESAPRPTVAMPRRDAGEAIAGPLYERALKAFRGGVPVLINGETGTGKDRLARWLHERGGAGQGPFVAVNCASIPEGLIESELFGYEEGAFTGARRGGMAGKFEQADGGTLFLDEIGDMPLTLQARLLRVLQDREVTRLGGGRVRPVSFSLLCATLQPLDRAIAEGRFREDLFYRINGLRVALPALRERADLAALMDSLLEEVSPSTPVPRLSPAARRALMAHSWPGNIRELQQALRLGAVLAEGGWIELEHLPAVPHEDAAETAAEPPAGTLDGQTRQAMLAALAASGGNVSAAARRLGIGRATFYRKMRRFGLSRQAGDGLPDRV</sequence>
<dbReference type="InterPro" id="IPR025943">
    <property type="entry name" value="Sigma_54_int_dom_ATP-bd_2"/>
</dbReference>
<keyword evidence="7" id="KW-1185">Reference proteome</keyword>
<dbReference type="InterPro" id="IPR029016">
    <property type="entry name" value="GAF-like_dom_sf"/>
</dbReference>
<dbReference type="PROSITE" id="PS00675">
    <property type="entry name" value="SIGMA54_INTERACT_1"/>
    <property type="match status" value="1"/>
</dbReference>
<evidence type="ECO:0000313" key="6">
    <source>
        <dbReference type="EMBL" id="TMW12798.1"/>
    </source>
</evidence>
<dbReference type="Gene3D" id="3.30.450.40">
    <property type="match status" value="1"/>
</dbReference>
<feature type="domain" description="Sigma-54 factor interaction" evidence="5">
    <location>
        <begin position="323"/>
        <end position="540"/>
    </location>
</feature>
<dbReference type="Pfam" id="PF00158">
    <property type="entry name" value="Sigma54_activat"/>
    <property type="match status" value="1"/>
</dbReference>
<dbReference type="InterPro" id="IPR002197">
    <property type="entry name" value="HTH_Fis"/>
</dbReference>
<dbReference type="InterPro" id="IPR027417">
    <property type="entry name" value="P-loop_NTPase"/>
</dbReference>
<dbReference type="InterPro" id="IPR002078">
    <property type="entry name" value="Sigma_54_int"/>
</dbReference>
<evidence type="ECO:0000256" key="1">
    <source>
        <dbReference type="ARBA" id="ARBA00022741"/>
    </source>
</evidence>
<protein>
    <submittedName>
        <fullName evidence="6">Sigma-54-dependent Fis family transcriptional regulator</fullName>
    </submittedName>
</protein>
<dbReference type="SUPFAM" id="SSF46689">
    <property type="entry name" value="Homeodomain-like"/>
    <property type="match status" value="1"/>
</dbReference>
<dbReference type="InterPro" id="IPR009057">
    <property type="entry name" value="Homeodomain-like_sf"/>
</dbReference>
<evidence type="ECO:0000256" key="4">
    <source>
        <dbReference type="ARBA" id="ARBA00023163"/>
    </source>
</evidence>
<evidence type="ECO:0000313" key="7">
    <source>
        <dbReference type="Proteomes" id="UP000739180"/>
    </source>
</evidence>
<keyword evidence="1" id="KW-0547">Nucleotide-binding</keyword>
<gene>
    <name evidence="6" type="ORF">FGS76_09075</name>
</gene>
<dbReference type="EMBL" id="VCQT01000029">
    <property type="protein sequence ID" value="TMW12798.1"/>
    <property type="molecule type" value="Genomic_DNA"/>
</dbReference>
<dbReference type="PANTHER" id="PTHR32071">
    <property type="entry name" value="TRANSCRIPTIONAL REGULATORY PROTEIN"/>
    <property type="match status" value="1"/>
</dbReference>
<dbReference type="Pfam" id="PF25601">
    <property type="entry name" value="AAA_lid_14"/>
    <property type="match status" value="1"/>
</dbReference>
<dbReference type="PROSITE" id="PS00676">
    <property type="entry name" value="SIGMA54_INTERACT_2"/>
    <property type="match status" value="1"/>
</dbReference>
<evidence type="ECO:0000256" key="2">
    <source>
        <dbReference type="ARBA" id="ARBA00022840"/>
    </source>
</evidence>
<dbReference type="Gene3D" id="1.10.10.60">
    <property type="entry name" value="Homeodomain-like"/>
    <property type="match status" value="1"/>
</dbReference>
<name>A0ABY2XKZ8_9GAMM</name>
<dbReference type="InterPro" id="IPR058031">
    <property type="entry name" value="AAA_lid_NorR"/>
</dbReference>
<dbReference type="RefSeq" id="WP_138772318.1">
    <property type="nucleotide sequence ID" value="NZ_VCQT01000029.1"/>
</dbReference>
<keyword evidence="3" id="KW-0805">Transcription regulation</keyword>
<dbReference type="SMART" id="SM00382">
    <property type="entry name" value="AAA"/>
    <property type="match status" value="1"/>
</dbReference>
<accession>A0ABY2XKZ8</accession>
<keyword evidence="2" id="KW-0067">ATP-binding</keyword>
<dbReference type="PROSITE" id="PS50045">
    <property type="entry name" value="SIGMA54_INTERACT_4"/>
    <property type="match status" value="1"/>
</dbReference>
<dbReference type="Proteomes" id="UP000739180">
    <property type="component" value="Unassembled WGS sequence"/>
</dbReference>
<dbReference type="InterPro" id="IPR025662">
    <property type="entry name" value="Sigma_54_int_dom_ATP-bd_1"/>
</dbReference>
<evidence type="ECO:0000259" key="5">
    <source>
        <dbReference type="PROSITE" id="PS50045"/>
    </source>
</evidence>
<dbReference type="Gene3D" id="1.10.8.60">
    <property type="match status" value="1"/>
</dbReference>
<comment type="caution">
    <text evidence="6">The sequence shown here is derived from an EMBL/GenBank/DDBJ whole genome shotgun (WGS) entry which is preliminary data.</text>
</comment>
<dbReference type="Gene3D" id="3.40.50.300">
    <property type="entry name" value="P-loop containing nucleotide triphosphate hydrolases"/>
    <property type="match status" value="1"/>
</dbReference>
<organism evidence="6 7">
    <name type="scientific">Alloalcanivorax gelatiniphagus</name>
    <dbReference type="NCBI Taxonomy" id="1194167"/>
    <lineage>
        <taxon>Bacteria</taxon>
        <taxon>Pseudomonadati</taxon>
        <taxon>Pseudomonadota</taxon>
        <taxon>Gammaproteobacteria</taxon>
        <taxon>Oceanospirillales</taxon>
        <taxon>Alcanivoracaceae</taxon>
        <taxon>Alloalcanivorax</taxon>
    </lineage>
</organism>
<dbReference type="PANTHER" id="PTHR32071:SF77">
    <property type="entry name" value="TRANSCRIPTIONAL REGULATORY PROTEIN"/>
    <property type="match status" value="1"/>
</dbReference>
<dbReference type="InterPro" id="IPR003593">
    <property type="entry name" value="AAA+_ATPase"/>
</dbReference>
<evidence type="ECO:0000256" key="3">
    <source>
        <dbReference type="ARBA" id="ARBA00023015"/>
    </source>
</evidence>
<dbReference type="CDD" id="cd00009">
    <property type="entry name" value="AAA"/>
    <property type="match status" value="1"/>
</dbReference>
<keyword evidence="4" id="KW-0804">Transcription</keyword>